<evidence type="ECO:0000256" key="1">
    <source>
        <dbReference type="HAMAP-Rule" id="MF_04114"/>
    </source>
</evidence>
<dbReference type="GO" id="GO:0099000">
    <property type="term" value="P:symbiont genome ejection through host cell envelope, contractile tail mechanism"/>
    <property type="evidence" value="ECO:0007669"/>
    <property type="project" value="UniProtKB-UniRule"/>
</dbReference>
<evidence type="ECO:0000256" key="2">
    <source>
        <dbReference type="SAM" id="MobiDB-lite"/>
    </source>
</evidence>
<comment type="similarity">
    <text evidence="1">Belongs to the Tevenvirinae portal protein family.</text>
</comment>
<keyword evidence="1" id="KW-0231">Viral genome packaging</keyword>
<proteinExistence type="inferred from homology"/>
<name>A0A6J5P0I0_9CAUD</name>
<keyword evidence="1" id="KW-1188">Viral release from host cell</keyword>
<feature type="compositionally biased region" description="Low complexity" evidence="2">
    <location>
        <begin position="514"/>
        <end position="535"/>
    </location>
</feature>
<accession>A0A6J5P0I0</accession>
<comment type="function">
    <text evidence="1">Forms the portal vertex of the capsid. This portal plays critical roles in head assembly, genome packaging, neck/tail attachment, and genome ejection. The portal protein multimerizes as a single ring-shaped homododecamer arranged around a central channel. Binds to the terminase subunits to form the packaging machine.</text>
</comment>
<keyword evidence="1" id="KW-0167">Capsid protein</keyword>
<sequence length="594" mass="68165">MELFGFEFKKREKEPVKDDNLVSFAPKESDDGAVVIAAGGAFGTYVDLDGTVRNEAELVTKYREMSLHPECDAAVDEIVNESISIDEKNIVTINLDDIKINENIKKIIREEFDNCLKLLQFNTHAYDIYRRWYIDGRLYYHVVIDEKNPKDGIKEVRYVDPRKIRKIREVAKKRIQVASSTPGDTVVSKTVNEYFIFNDKGFSYGNKTVGPSTTGLKIAKDSVLHVVSGLTDNQGTMVLSYLHKAIKALNQLRTLEDALVIYRLARAPERRVWYIDVGNLPKMKAEQYLRDIMVKHKNRLIYDAQSGEIRDDRKFMTMLEDYWLPRREGGRGTEVTTLPGGQTLGQMDDVLYFQKKFLQTLNVPISRLNSDALFSIGRATEITRDELKFSRFVVRLRNRFSHLFVKMLEKQLVLKGITTPEDWAAISSDVRFDFAKDNYFTELKNNEIAQGRVQIASSFQDFAGKYYSHNWIRKNILQQSDEQIMTNDSEIMAESQTGDARWINPVIEQNMQIAQQQQQSGAEQPEQAGAEQPASPEEKNKYEQVRKAIMIVKQMKEKGVANRTMREQSDYKAAVQIIAKNPDIAKQMSANLGQ</sequence>
<dbReference type="Pfam" id="PF07230">
    <property type="entry name" value="Portal_T4"/>
    <property type="match status" value="1"/>
</dbReference>
<feature type="region of interest" description="Disordered" evidence="2">
    <location>
        <begin position="513"/>
        <end position="542"/>
    </location>
</feature>
<evidence type="ECO:0000313" key="3">
    <source>
        <dbReference type="EMBL" id="CAB4162858.1"/>
    </source>
</evidence>
<dbReference type="GO" id="GO:0019076">
    <property type="term" value="P:viral release from host cell"/>
    <property type="evidence" value="ECO:0007669"/>
    <property type="project" value="UniProtKB-UniRule"/>
</dbReference>
<dbReference type="GO" id="GO:0019028">
    <property type="term" value="C:viral capsid"/>
    <property type="evidence" value="ECO:0007669"/>
    <property type="project" value="UniProtKB-UniRule"/>
</dbReference>
<keyword evidence="1" id="KW-1160">Virus entry into host cell</keyword>
<dbReference type="InterPro" id="IPR010823">
    <property type="entry name" value="Portal_Gp20"/>
</dbReference>
<keyword evidence="1" id="KW-1162">Viral penetration into host cytoplasm</keyword>
<dbReference type="EMBL" id="LR796734">
    <property type="protein sequence ID" value="CAB4162858.1"/>
    <property type="molecule type" value="Genomic_DNA"/>
</dbReference>
<keyword evidence="1" id="KW-1171">Viral genome ejection through host cell envelope</keyword>
<comment type="subunit">
    <text evidence="1">Homododecamer. Interacts with the large terminase subunit. Interacts with the major capsid protein. Interacts with the capsid vertex protein.</text>
</comment>
<protein>
    <recommendedName>
        <fullName evidence="1">Portal protein</fullName>
    </recommendedName>
    <alternativeName>
        <fullName evidence="1">gp20</fullName>
    </alternativeName>
</protein>
<keyword evidence="1" id="KW-0118">Viral capsid assembly</keyword>
<gene>
    <name evidence="3" type="ORF">UFOVP787_150</name>
</gene>
<keyword evidence="1" id="KW-0946">Virion</keyword>
<comment type="subcellular location">
    <subcellularLocation>
        <location evidence="1">Virion</location>
    </subcellularLocation>
    <text evidence="1">Located at a unique 5-fold vertex of the icosahedral capsid.</text>
</comment>
<dbReference type="HAMAP" id="MF_04114">
    <property type="entry name" value="PORTAL_T4"/>
    <property type="match status" value="1"/>
</dbReference>
<dbReference type="GO" id="GO:0019072">
    <property type="term" value="P:viral genome packaging"/>
    <property type="evidence" value="ECO:0007669"/>
    <property type="project" value="UniProtKB-UniRule"/>
</dbReference>
<reference evidence="3" key="1">
    <citation type="submission" date="2020-04" db="EMBL/GenBank/DDBJ databases">
        <authorList>
            <person name="Chiriac C."/>
            <person name="Salcher M."/>
            <person name="Ghai R."/>
            <person name="Kavagutti S V."/>
        </authorList>
    </citation>
    <scope>NUCLEOTIDE SEQUENCE</scope>
</reference>
<keyword evidence="1" id="KW-1242">Viral contractile tail ejection system</keyword>
<organism evidence="3">
    <name type="scientific">uncultured Caudovirales phage</name>
    <dbReference type="NCBI Taxonomy" id="2100421"/>
    <lineage>
        <taxon>Viruses</taxon>
        <taxon>Duplodnaviria</taxon>
        <taxon>Heunggongvirae</taxon>
        <taxon>Uroviricota</taxon>
        <taxon>Caudoviricetes</taxon>
        <taxon>Peduoviridae</taxon>
        <taxon>Maltschvirus</taxon>
        <taxon>Maltschvirus maltsch</taxon>
    </lineage>
</organism>